<reference evidence="2 3" key="1">
    <citation type="journal article" date="2009" name="Stand. Genomic Sci.">
        <title>Complete genome sequence of Actinosynnema mirum type strain (101).</title>
        <authorList>
            <person name="Land M."/>
            <person name="Lapidus A."/>
            <person name="Mayilraj S."/>
            <person name="Chen F."/>
            <person name="Copeland A."/>
            <person name="Del Rio T.G."/>
            <person name="Nolan M."/>
            <person name="Lucas S."/>
            <person name="Tice H."/>
            <person name="Cheng J.F."/>
            <person name="Chertkov O."/>
            <person name="Bruce D."/>
            <person name="Goodwin L."/>
            <person name="Pitluck S."/>
            <person name="Rohde M."/>
            <person name="Goker M."/>
            <person name="Pati A."/>
            <person name="Ivanova N."/>
            <person name="Mavromatis K."/>
            <person name="Chen A."/>
            <person name="Palaniappan K."/>
            <person name="Hauser L."/>
            <person name="Chang Y.J."/>
            <person name="Jeffries C.C."/>
            <person name="Brettin T."/>
            <person name="Detter J.C."/>
            <person name="Han C."/>
            <person name="Chain P."/>
            <person name="Tindall B.J."/>
            <person name="Bristow J."/>
            <person name="Eisen J.A."/>
            <person name="Markowitz V."/>
            <person name="Hugenholtz P."/>
            <person name="Kyrpides N.C."/>
            <person name="Klenk H.P."/>
        </authorList>
    </citation>
    <scope>NUCLEOTIDE SEQUENCE [LARGE SCALE GENOMIC DNA]</scope>
    <source>
        <strain evidence="3">ATCC 29888 / DSM 43827 / JCM 3225 / NBRC 14064 / NCIMB 13271 / NRRL B-12336 / IMRU 3971 / 101</strain>
    </source>
</reference>
<evidence type="ECO:0000256" key="1">
    <source>
        <dbReference type="SAM" id="MobiDB-lite"/>
    </source>
</evidence>
<protein>
    <submittedName>
        <fullName evidence="2">Uncharacterized protein</fullName>
    </submittedName>
</protein>
<evidence type="ECO:0000313" key="3">
    <source>
        <dbReference type="Proteomes" id="UP000002213"/>
    </source>
</evidence>
<organism evidence="2 3">
    <name type="scientific">Actinosynnema mirum (strain ATCC 29888 / DSM 43827 / JCM 3225 / NBRC 14064 / NCIMB 13271 / NRRL B-12336 / IMRU 3971 / 101)</name>
    <dbReference type="NCBI Taxonomy" id="446462"/>
    <lineage>
        <taxon>Bacteria</taxon>
        <taxon>Bacillati</taxon>
        <taxon>Actinomycetota</taxon>
        <taxon>Actinomycetes</taxon>
        <taxon>Pseudonocardiales</taxon>
        <taxon>Pseudonocardiaceae</taxon>
        <taxon>Actinosynnema</taxon>
    </lineage>
</organism>
<dbReference type="Proteomes" id="UP000002213">
    <property type="component" value="Chromosome"/>
</dbReference>
<accession>C6WBB0</accession>
<keyword evidence="3" id="KW-1185">Reference proteome</keyword>
<dbReference type="RefSeq" id="WP_015804286.1">
    <property type="nucleotide sequence ID" value="NC_013093.1"/>
</dbReference>
<feature type="compositionally biased region" description="Basic residues" evidence="1">
    <location>
        <begin position="291"/>
        <end position="300"/>
    </location>
</feature>
<name>C6WBB0_ACTMD</name>
<dbReference type="STRING" id="446462.Amir_5583"/>
<feature type="region of interest" description="Disordered" evidence="1">
    <location>
        <begin position="30"/>
        <end position="51"/>
    </location>
</feature>
<sequence>MPEKTKKPKAKTYGPLQLADRVGLERWQAEDARERGLLPDPDLSSGRWSEDAARQLEQDVARIVEVVGAEHPIGAARAATRLTAPTGLELDWSDIRAIADTRPDLLPVAKEYEKGDRTYPLYAVADLDRLAAEHAALLAGVVADRLRWTAASQTPEDAAAALGVSVRELHKVPGLERGPLGRYDTGQVRVLAADEDAAAEVIADRRLGPDQAAARLEIRRVDWDYAVAAGWIAPVETVWMSVSRRREVPVPLYRTGDVDALLEIPGVPWEQVRACRPGEPSLLRELPASPPRRRRKPLSR</sequence>
<dbReference type="EMBL" id="CP001630">
    <property type="protein sequence ID" value="ACU39401.1"/>
    <property type="molecule type" value="Genomic_DNA"/>
</dbReference>
<dbReference type="eggNOG" id="ENOG50332Q1">
    <property type="taxonomic scope" value="Bacteria"/>
</dbReference>
<proteinExistence type="predicted"/>
<dbReference type="HOGENOM" id="CLU_099054_0_0_11"/>
<feature type="region of interest" description="Disordered" evidence="1">
    <location>
        <begin position="280"/>
        <end position="300"/>
    </location>
</feature>
<dbReference type="AlphaFoldDB" id="C6WBB0"/>
<dbReference type="OrthoDB" id="3430427at2"/>
<gene>
    <name evidence="2" type="ordered locus">Amir_5583</name>
</gene>
<evidence type="ECO:0000313" key="2">
    <source>
        <dbReference type="EMBL" id="ACU39401.1"/>
    </source>
</evidence>
<dbReference type="KEGG" id="ami:Amir_5583"/>